<evidence type="ECO:0000313" key="10">
    <source>
        <dbReference type="EMBL" id="TWU07843.1"/>
    </source>
</evidence>
<evidence type="ECO:0000256" key="6">
    <source>
        <dbReference type="ARBA" id="ARBA00022840"/>
    </source>
</evidence>
<dbReference type="Gene3D" id="1.10.510.10">
    <property type="entry name" value="Transferase(Phosphotransferase) domain 1"/>
    <property type="match status" value="1"/>
</dbReference>
<dbReference type="Gene3D" id="3.30.200.20">
    <property type="entry name" value="Phosphorylase Kinase, domain 1"/>
    <property type="match status" value="1"/>
</dbReference>
<evidence type="ECO:0000256" key="3">
    <source>
        <dbReference type="ARBA" id="ARBA00022679"/>
    </source>
</evidence>
<proteinExistence type="predicted"/>
<dbReference type="InterPro" id="IPR000719">
    <property type="entry name" value="Prot_kinase_dom"/>
</dbReference>
<dbReference type="InterPro" id="IPR008271">
    <property type="entry name" value="Ser/Thr_kinase_AS"/>
</dbReference>
<keyword evidence="3 10" id="KW-0808">Transferase</keyword>
<evidence type="ECO:0000259" key="9">
    <source>
        <dbReference type="PROSITE" id="PS50011"/>
    </source>
</evidence>
<feature type="binding site" evidence="7">
    <location>
        <position position="158"/>
    </location>
    <ligand>
        <name>ATP</name>
        <dbReference type="ChEBI" id="CHEBI:30616"/>
    </ligand>
</feature>
<feature type="domain" description="Protein kinase" evidence="9">
    <location>
        <begin position="129"/>
        <end position="411"/>
    </location>
</feature>
<dbReference type="FunFam" id="1.10.510.10:FF:000021">
    <property type="entry name" value="Serine/threonine protein kinase"/>
    <property type="match status" value="1"/>
</dbReference>
<dbReference type="SMART" id="SM00220">
    <property type="entry name" value="S_TKc"/>
    <property type="match status" value="1"/>
</dbReference>
<sequence length="796" mass="89209">MKSATGCLQTSDIEAMLAGTVPASQNELWEEHFSTCESCRRAMANQIGDQQWWHEAEQSLQHVGESLRDSQDLNELVPRNAEQSIERDSGHRLGETELRESDQRESIEDLIKLLGPTDDPQMLGRIGSYEVLGVLGRGGMGIVFKAFDAPLNRFVAIKMLLPHLAASGAARQRFAREGQAVAAVVDDHVMAIHCVDEWQGVPYLVMTYSRGVSLQKRLSDKGPLEVREILRVGMQAAKGLAAAHAQGIVHRDIKPANIFLDQNVERVQLMDFGLARAVDDASLTRSGTLAGTPQYMSPEQARAETVDHRSDLFSLGSVMYAMCTGHVPFRAESSYSVLRLITDKEPRPIREINPDVPGWLCAIISKLMAKQANDRFASAQDVAKLLEDCLAHVQQPTSEPLPASLVHHAATGRTVFTVTRAGVMTMLGVFGMTLLGMLLWQAPEPPENEGQNATNRAEATESDQTKGIASAKRNEQQAQEIAKLPHLYLYANYASGWLDEMSDEVDRSEANLEKAMTERLKPDTPSSTMITAWDEEKFLFGYDKPNLDGANGNTRIVNHYFSHKDSIWQRQKTNKDAPRFTKRDLSTVWKMVDARAFFHLRSARLEFQWGNSDGNNKFALVPIEFAEYQTIGEETVDGTECWVVMSKPRRCKLWFDQKSGRLLQMLNYVMHGAASTPFHETPEVEKLCGRKFETLDAFHEFGKRADQATFQRLAGLYGSLYFDEMARPIELTRYSDYREIAPGIWFPHQATDVFVGQSPSGPNKFRFSRGELRVITLETGRSLEETLAPFVSEMPK</sequence>
<keyword evidence="5 10" id="KW-0418">Kinase</keyword>
<dbReference type="AlphaFoldDB" id="A0A5C6B732"/>
<dbReference type="InterPro" id="IPR011009">
    <property type="entry name" value="Kinase-like_dom_sf"/>
</dbReference>
<accession>A0A5C6B732</accession>
<dbReference type="EC" id="2.7.11.1" evidence="1"/>
<dbReference type="GO" id="GO:0005524">
    <property type="term" value="F:ATP binding"/>
    <property type="evidence" value="ECO:0007669"/>
    <property type="project" value="UniProtKB-UniRule"/>
</dbReference>
<dbReference type="Proteomes" id="UP000320176">
    <property type="component" value="Unassembled WGS sequence"/>
</dbReference>
<dbReference type="GO" id="GO:0004674">
    <property type="term" value="F:protein serine/threonine kinase activity"/>
    <property type="evidence" value="ECO:0007669"/>
    <property type="project" value="UniProtKB-KW"/>
</dbReference>
<dbReference type="SUPFAM" id="SSF56112">
    <property type="entry name" value="Protein kinase-like (PK-like)"/>
    <property type="match status" value="1"/>
</dbReference>
<evidence type="ECO:0000256" key="1">
    <source>
        <dbReference type="ARBA" id="ARBA00012513"/>
    </source>
</evidence>
<keyword evidence="6 7" id="KW-0067">ATP-binding</keyword>
<dbReference type="Pfam" id="PF00069">
    <property type="entry name" value="Pkinase"/>
    <property type="match status" value="1"/>
</dbReference>
<evidence type="ECO:0000256" key="8">
    <source>
        <dbReference type="SAM" id="MobiDB-lite"/>
    </source>
</evidence>
<evidence type="ECO:0000256" key="7">
    <source>
        <dbReference type="PROSITE-ProRule" id="PRU10141"/>
    </source>
</evidence>
<evidence type="ECO:0000256" key="5">
    <source>
        <dbReference type="ARBA" id="ARBA00022777"/>
    </source>
</evidence>
<evidence type="ECO:0000256" key="2">
    <source>
        <dbReference type="ARBA" id="ARBA00022527"/>
    </source>
</evidence>
<protein>
    <recommendedName>
        <fullName evidence="1">non-specific serine/threonine protein kinase</fullName>
        <ecNumber evidence="1">2.7.11.1</ecNumber>
    </recommendedName>
</protein>
<feature type="region of interest" description="Disordered" evidence="8">
    <location>
        <begin position="443"/>
        <end position="476"/>
    </location>
</feature>
<dbReference type="EMBL" id="SJPN01000001">
    <property type="protein sequence ID" value="TWU07843.1"/>
    <property type="molecule type" value="Genomic_DNA"/>
</dbReference>
<comment type="caution">
    <text evidence="10">The sequence shown here is derived from an EMBL/GenBank/DDBJ whole genome shotgun (WGS) entry which is preliminary data.</text>
</comment>
<dbReference type="PROSITE" id="PS00108">
    <property type="entry name" value="PROTEIN_KINASE_ST"/>
    <property type="match status" value="1"/>
</dbReference>
<dbReference type="PROSITE" id="PS00107">
    <property type="entry name" value="PROTEIN_KINASE_ATP"/>
    <property type="match status" value="1"/>
</dbReference>
<keyword evidence="4 7" id="KW-0547">Nucleotide-binding</keyword>
<dbReference type="PROSITE" id="PS50011">
    <property type="entry name" value="PROTEIN_KINASE_DOM"/>
    <property type="match status" value="1"/>
</dbReference>
<dbReference type="RefSeq" id="WP_197454202.1">
    <property type="nucleotide sequence ID" value="NZ_CP151726.1"/>
</dbReference>
<name>A0A5C6B732_9BACT</name>
<dbReference type="PANTHER" id="PTHR43289">
    <property type="entry name" value="MITOGEN-ACTIVATED PROTEIN KINASE KINASE KINASE 20-RELATED"/>
    <property type="match status" value="1"/>
</dbReference>
<evidence type="ECO:0000313" key="11">
    <source>
        <dbReference type="Proteomes" id="UP000320176"/>
    </source>
</evidence>
<gene>
    <name evidence="10" type="primary">pknB_3</name>
    <name evidence="10" type="ORF">Pla52n_04180</name>
</gene>
<evidence type="ECO:0000256" key="4">
    <source>
        <dbReference type="ARBA" id="ARBA00022741"/>
    </source>
</evidence>
<feature type="compositionally biased region" description="Basic and acidic residues" evidence="8">
    <location>
        <begin position="84"/>
        <end position="103"/>
    </location>
</feature>
<reference evidence="10 11" key="1">
    <citation type="submission" date="2019-02" db="EMBL/GenBank/DDBJ databases">
        <title>Deep-cultivation of Planctomycetes and their phenomic and genomic characterization uncovers novel biology.</title>
        <authorList>
            <person name="Wiegand S."/>
            <person name="Jogler M."/>
            <person name="Boedeker C."/>
            <person name="Pinto D."/>
            <person name="Vollmers J."/>
            <person name="Rivas-Marin E."/>
            <person name="Kohn T."/>
            <person name="Peeters S.H."/>
            <person name="Heuer A."/>
            <person name="Rast P."/>
            <person name="Oberbeckmann S."/>
            <person name="Bunk B."/>
            <person name="Jeske O."/>
            <person name="Meyerdierks A."/>
            <person name="Storesund J.E."/>
            <person name="Kallscheuer N."/>
            <person name="Luecker S."/>
            <person name="Lage O.M."/>
            <person name="Pohl T."/>
            <person name="Merkel B.J."/>
            <person name="Hornburger P."/>
            <person name="Mueller R.-W."/>
            <person name="Bruemmer F."/>
            <person name="Labrenz M."/>
            <person name="Spormann A.M."/>
            <person name="Op Den Camp H."/>
            <person name="Overmann J."/>
            <person name="Amann R."/>
            <person name="Jetten M.S.M."/>
            <person name="Mascher T."/>
            <person name="Medema M.H."/>
            <person name="Devos D.P."/>
            <person name="Kaster A.-K."/>
            <person name="Ovreas L."/>
            <person name="Rohde M."/>
            <person name="Galperin M.Y."/>
            <person name="Jogler C."/>
        </authorList>
    </citation>
    <scope>NUCLEOTIDE SEQUENCE [LARGE SCALE GENOMIC DNA]</scope>
    <source>
        <strain evidence="10 11">Pla52n</strain>
    </source>
</reference>
<dbReference type="CDD" id="cd14014">
    <property type="entry name" value="STKc_PknB_like"/>
    <property type="match status" value="1"/>
</dbReference>
<dbReference type="InterPro" id="IPR017441">
    <property type="entry name" value="Protein_kinase_ATP_BS"/>
</dbReference>
<organism evidence="10 11">
    <name type="scientific">Stieleria varia</name>
    <dbReference type="NCBI Taxonomy" id="2528005"/>
    <lineage>
        <taxon>Bacteria</taxon>
        <taxon>Pseudomonadati</taxon>
        <taxon>Planctomycetota</taxon>
        <taxon>Planctomycetia</taxon>
        <taxon>Pirellulales</taxon>
        <taxon>Pirellulaceae</taxon>
        <taxon>Stieleria</taxon>
    </lineage>
</organism>
<dbReference type="PANTHER" id="PTHR43289:SF6">
    <property type="entry name" value="SERINE_THREONINE-PROTEIN KINASE NEKL-3"/>
    <property type="match status" value="1"/>
</dbReference>
<feature type="region of interest" description="Disordered" evidence="8">
    <location>
        <begin position="78"/>
        <end position="103"/>
    </location>
</feature>
<keyword evidence="2" id="KW-0723">Serine/threonine-protein kinase</keyword>
<keyword evidence="11" id="KW-1185">Reference proteome</keyword>